<evidence type="ECO:0000256" key="1">
    <source>
        <dbReference type="SAM" id="Phobius"/>
    </source>
</evidence>
<feature type="transmembrane region" description="Helical" evidence="1">
    <location>
        <begin position="95"/>
        <end position="114"/>
    </location>
</feature>
<keyword evidence="1" id="KW-1133">Transmembrane helix</keyword>
<proteinExistence type="predicted"/>
<sequence length="504" mass="57782">MPRTYRLKKILTLPNLLFILILLIGLFFRLYKITNWFEFGHEQDLQSWIVKDIIIDKHPRLIGQETSITGLFIGPLYYYSLILSFLLLKLDPIASFIPVTLFSLATIISVYFVFSKLYGKKVGLIGSFIYSASISITLLDRWAVPTQPTLLWIIWYLYVLISFTRGKFESLPILIVLLGLIWHIHVAFVPLLILIPTALVISGKNILVEIRKIKKHNLIIAVIILFLLMAPFIIFELRHGFQQISGLTKSLSDEKGALTGAFKLEVILKNIDRVLGSILLFGYLPTLPKFWIFPSLLILFFLLVLLITKLKIFKSGEAIIIYLWILDVALSHYMSKRPLSEYYFNNLIIPGLLVYSLLLSAFLKFKKGNILLISILILLAILNSNKLVTRSTPRNEYQDKKKIVDYIASYSKEHSYPCISVNYIGDIGMRYGYRYLMWWKNLDVISSGSDVAVFSIVNPFNISEKEITYRSADIGVIIPKNTTINPEVCSKPERQLIPLNGFLN</sequence>
<dbReference type="AlphaFoldDB" id="A0A1F7YFY0"/>
<evidence type="ECO:0000313" key="3">
    <source>
        <dbReference type="Proteomes" id="UP000179221"/>
    </source>
</evidence>
<dbReference type="EMBL" id="MGGL01000019">
    <property type="protein sequence ID" value="OGM25789.1"/>
    <property type="molecule type" value="Genomic_DNA"/>
</dbReference>
<name>A0A1F7YFY0_9BACT</name>
<feature type="transmembrane region" description="Helical" evidence="1">
    <location>
        <begin position="216"/>
        <end position="235"/>
    </location>
</feature>
<gene>
    <name evidence="2" type="ORF">A2628_00510</name>
</gene>
<accession>A0A1F7YFY0</accession>
<feature type="transmembrane region" description="Helical" evidence="1">
    <location>
        <begin position="370"/>
        <end position="388"/>
    </location>
</feature>
<feature type="transmembrane region" description="Helical" evidence="1">
    <location>
        <begin position="347"/>
        <end position="363"/>
    </location>
</feature>
<evidence type="ECO:0000313" key="2">
    <source>
        <dbReference type="EMBL" id="OGM25789.1"/>
    </source>
</evidence>
<organism evidence="2 3">
    <name type="scientific">Candidatus Woesebacteria bacterium RIFCSPHIGHO2_01_FULL_40_22</name>
    <dbReference type="NCBI Taxonomy" id="1802499"/>
    <lineage>
        <taxon>Bacteria</taxon>
        <taxon>Candidatus Woeseibacteriota</taxon>
    </lineage>
</organism>
<protein>
    <submittedName>
        <fullName evidence="2">Uncharacterized protein</fullName>
    </submittedName>
</protein>
<feature type="transmembrane region" description="Helical" evidence="1">
    <location>
        <begin position="120"/>
        <end position="138"/>
    </location>
</feature>
<reference evidence="2 3" key="1">
    <citation type="journal article" date="2016" name="Nat. Commun.">
        <title>Thousands of microbial genomes shed light on interconnected biogeochemical processes in an aquifer system.</title>
        <authorList>
            <person name="Anantharaman K."/>
            <person name="Brown C.T."/>
            <person name="Hug L.A."/>
            <person name="Sharon I."/>
            <person name="Castelle C.J."/>
            <person name="Probst A.J."/>
            <person name="Thomas B.C."/>
            <person name="Singh A."/>
            <person name="Wilkins M.J."/>
            <person name="Karaoz U."/>
            <person name="Brodie E.L."/>
            <person name="Williams K.H."/>
            <person name="Hubbard S.S."/>
            <person name="Banfield J.F."/>
        </authorList>
    </citation>
    <scope>NUCLEOTIDE SEQUENCE [LARGE SCALE GENOMIC DNA]</scope>
</reference>
<feature type="transmembrane region" description="Helical" evidence="1">
    <location>
        <begin position="12"/>
        <end position="31"/>
    </location>
</feature>
<keyword evidence="1" id="KW-0812">Transmembrane</keyword>
<feature type="transmembrane region" description="Helical" evidence="1">
    <location>
        <begin position="290"/>
        <end position="307"/>
    </location>
</feature>
<keyword evidence="1" id="KW-0472">Membrane</keyword>
<feature type="transmembrane region" description="Helical" evidence="1">
    <location>
        <begin position="68"/>
        <end position="88"/>
    </location>
</feature>
<feature type="transmembrane region" description="Helical" evidence="1">
    <location>
        <begin position="174"/>
        <end position="195"/>
    </location>
</feature>
<comment type="caution">
    <text evidence="2">The sequence shown here is derived from an EMBL/GenBank/DDBJ whole genome shotgun (WGS) entry which is preliminary data.</text>
</comment>
<dbReference type="Proteomes" id="UP000179221">
    <property type="component" value="Unassembled WGS sequence"/>
</dbReference>